<keyword evidence="2" id="KW-1185">Reference proteome</keyword>
<gene>
    <name evidence="1" type="ORF">ACE1CA_24345</name>
</gene>
<reference evidence="1 2" key="1">
    <citation type="submission" date="2024-09" db="EMBL/GenBank/DDBJ databases">
        <title>Floridaenema gen nov. (Aerosakkonemataceae, Aerosakkonematales ord. nov., Cyanobacteria) from benthic tropical and subtropical fresh waters, with the description of four new species.</title>
        <authorList>
            <person name="Moretto J.A."/>
            <person name="Berthold D.E."/>
            <person name="Lefler F.W."/>
            <person name="Huang I.-S."/>
            <person name="Laughinghouse H. IV."/>
        </authorList>
    </citation>
    <scope>NUCLEOTIDE SEQUENCE [LARGE SCALE GENOMIC DNA]</scope>
    <source>
        <strain evidence="1 2">BLCC-F167</strain>
    </source>
</reference>
<protein>
    <submittedName>
        <fullName evidence="1">Uncharacterized protein</fullName>
    </submittedName>
</protein>
<accession>A0ABV4WRF5</accession>
<evidence type="ECO:0000313" key="1">
    <source>
        <dbReference type="EMBL" id="MFB2837673.1"/>
    </source>
</evidence>
<comment type="caution">
    <text evidence="1">The sequence shown here is derived from an EMBL/GenBank/DDBJ whole genome shotgun (WGS) entry which is preliminary data.</text>
</comment>
<proteinExistence type="predicted"/>
<organism evidence="1 2">
    <name type="scientific">Floridaenema evergladense BLCC-F167</name>
    <dbReference type="NCBI Taxonomy" id="3153639"/>
    <lineage>
        <taxon>Bacteria</taxon>
        <taxon>Bacillati</taxon>
        <taxon>Cyanobacteriota</taxon>
        <taxon>Cyanophyceae</taxon>
        <taxon>Oscillatoriophycideae</taxon>
        <taxon>Aerosakkonematales</taxon>
        <taxon>Aerosakkonemataceae</taxon>
        <taxon>Floridanema</taxon>
        <taxon>Floridanema evergladense</taxon>
    </lineage>
</organism>
<evidence type="ECO:0000313" key="2">
    <source>
        <dbReference type="Proteomes" id="UP001576780"/>
    </source>
</evidence>
<dbReference type="RefSeq" id="WP_413280011.1">
    <property type="nucleotide sequence ID" value="NZ_JBHFNT010000218.1"/>
</dbReference>
<sequence>MLLVCSLISSIIADITAFKYLTLGNILSQLARLIVNAIELI</sequence>
<dbReference type="Proteomes" id="UP001576780">
    <property type="component" value="Unassembled WGS sequence"/>
</dbReference>
<dbReference type="EMBL" id="JBHFNT010000218">
    <property type="protein sequence ID" value="MFB2837673.1"/>
    <property type="molecule type" value="Genomic_DNA"/>
</dbReference>
<name>A0ABV4WRF5_9CYAN</name>